<dbReference type="EMBL" id="QXGJ01000002">
    <property type="protein sequence ID" value="RSX52033.1"/>
    <property type="molecule type" value="Genomic_DNA"/>
</dbReference>
<sequence>MMGRFFIEGLPYSKSDLAEACIDGSAWGHGASENEALEQEADAGKDPDISKVMNCLQSMRLGRKRLLSSTHAGLTFNYVGVVALYRHVFVVLPKYYDPHGRQIAEMPWLTSTLNSVLAAIRRYHELRAAAKQQDKISFDPSALHISVEQNRMDLYAFLLQDYAEQGPYREARRIRELDGDGLIDWSRTINQINPLVTGGRPAYMEFVTTRRRRDEANFIARVQEAVISEICAFMDSSGLGDLLHLQSFPLNVETLDNLGGADYLASRLERELVVRFDTRSKRLLGALIDYLRGRARAVNDVMIAEGTSSFNLVWESICQSLFHDSSRDIPMQKPHWKYRLNEDMLWNMDESDGDDRKAVEAEQGDDEAEADDRDGYGNADPHTLIPDVINKDDPNGWYILDAKYYVPKYTAKSITGMPGIGDVIKQYFYMMAISERGSGIRVLGNAFLIPGRIPSGEGASSAQLDNRCLLLQRGKVSLGFVGAFLGNEEDLQAGDVKMFEMDPEQAIDMYTDPSGDDGTRSGRYLNAMFDSARIDEDGFKHGIPA</sequence>
<protein>
    <submittedName>
        <fullName evidence="2">LlaJI family restriction endonuclease</fullName>
    </submittedName>
</protein>
<dbReference type="Pfam" id="PF09563">
    <property type="entry name" value="RE_LlaJI"/>
    <property type="match status" value="2"/>
</dbReference>
<proteinExistence type="predicted"/>
<feature type="compositionally biased region" description="Acidic residues" evidence="1">
    <location>
        <begin position="362"/>
        <end position="372"/>
    </location>
</feature>
<dbReference type="Proteomes" id="UP000288607">
    <property type="component" value="Unassembled WGS sequence"/>
</dbReference>
<organism evidence="2 3">
    <name type="scientific">Bifidobacterium callimiconis</name>
    <dbReference type="NCBI Taxonomy" id="2306973"/>
    <lineage>
        <taxon>Bacteria</taxon>
        <taxon>Bacillati</taxon>
        <taxon>Actinomycetota</taxon>
        <taxon>Actinomycetes</taxon>
        <taxon>Bifidobacteriales</taxon>
        <taxon>Bifidobacteriaceae</taxon>
        <taxon>Bifidobacterium</taxon>
    </lineage>
</organism>
<dbReference type="OrthoDB" id="9811025at2"/>
<evidence type="ECO:0000313" key="2">
    <source>
        <dbReference type="EMBL" id="RSX52033.1"/>
    </source>
</evidence>
<gene>
    <name evidence="2" type="ORF">D2E23_0640</name>
</gene>
<dbReference type="GO" id="GO:0004519">
    <property type="term" value="F:endonuclease activity"/>
    <property type="evidence" value="ECO:0007669"/>
    <property type="project" value="UniProtKB-KW"/>
</dbReference>
<keyword evidence="2" id="KW-0255">Endonuclease</keyword>
<name>A0A430FGN3_9BIFI</name>
<dbReference type="InterPro" id="IPR018579">
    <property type="entry name" value="Restrct_endonuc_II_LlaJI"/>
</dbReference>
<feature type="region of interest" description="Disordered" evidence="1">
    <location>
        <begin position="351"/>
        <end position="384"/>
    </location>
</feature>
<keyword evidence="3" id="KW-1185">Reference proteome</keyword>
<accession>A0A430FGN3</accession>
<comment type="caution">
    <text evidence="2">The sequence shown here is derived from an EMBL/GenBank/DDBJ whole genome shotgun (WGS) entry which is preliminary data.</text>
</comment>
<dbReference type="AlphaFoldDB" id="A0A430FGN3"/>
<dbReference type="RefSeq" id="WP_126029557.1">
    <property type="nucleotide sequence ID" value="NZ_QXGJ01000002.1"/>
</dbReference>
<keyword evidence="2" id="KW-0540">Nuclease</keyword>
<keyword evidence="2" id="KW-0378">Hydrolase</keyword>
<evidence type="ECO:0000256" key="1">
    <source>
        <dbReference type="SAM" id="MobiDB-lite"/>
    </source>
</evidence>
<evidence type="ECO:0000313" key="3">
    <source>
        <dbReference type="Proteomes" id="UP000288607"/>
    </source>
</evidence>
<reference evidence="2 3" key="1">
    <citation type="submission" date="2018-09" db="EMBL/GenBank/DDBJ databases">
        <title>Characterization of the phylogenetic diversity of five novel species belonging to the genus Bifidobacterium.</title>
        <authorList>
            <person name="Lugli G.A."/>
            <person name="Duranti S."/>
            <person name="Milani C."/>
        </authorList>
    </citation>
    <scope>NUCLEOTIDE SEQUENCE [LARGE SCALE GENOMIC DNA]</scope>
    <source>
        <strain evidence="2 3">2028B</strain>
    </source>
</reference>